<keyword evidence="1" id="KW-0812">Transmembrane</keyword>
<dbReference type="STRING" id="320771.Cflav_PD4338"/>
<keyword evidence="3" id="KW-1185">Reference proteome</keyword>
<gene>
    <name evidence="2" type="ORF">Cflav_PD4338</name>
</gene>
<evidence type="ECO:0000313" key="3">
    <source>
        <dbReference type="Proteomes" id="UP000003688"/>
    </source>
</evidence>
<accession>B9XFF3</accession>
<comment type="caution">
    <text evidence="2">The sequence shown here is derived from an EMBL/GenBank/DDBJ whole genome shotgun (WGS) entry which is preliminary data.</text>
</comment>
<evidence type="ECO:0000256" key="1">
    <source>
        <dbReference type="SAM" id="Phobius"/>
    </source>
</evidence>
<dbReference type="Proteomes" id="UP000003688">
    <property type="component" value="Unassembled WGS sequence"/>
</dbReference>
<proteinExistence type="predicted"/>
<organism evidence="2 3">
    <name type="scientific">Pedosphaera parvula (strain Ellin514)</name>
    <dbReference type="NCBI Taxonomy" id="320771"/>
    <lineage>
        <taxon>Bacteria</taxon>
        <taxon>Pseudomonadati</taxon>
        <taxon>Verrucomicrobiota</taxon>
        <taxon>Pedosphaerae</taxon>
        <taxon>Pedosphaerales</taxon>
        <taxon>Pedosphaeraceae</taxon>
        <taxon>Pedosphaera</taxon>
    </lineage>
</organism>
<keyword evidence="1" id="KW-0472">Membrane</keyword>
<feature type="transmembrane region" description="Helical" evidence="1">
    <location>
        <begin position="12"/>
        <end position="30"/>
    </location>
</feature>
<dbReference type="AlphaFoldDB" id="B9XFF3"/>
<name>B9XFF3_PEDPL</name>
<evidence type="ECO:0000313" key="2">
    <source>
        <dbReference type="EMBL" id="EEF61317.1"/>
    </source>
</evidence>
<protein>
    <submittedName>
        <fullName evidence="2">Uncharacterized protein</fullName>
    </submittedName>
</protein>
<reference evidence="2 3" key="1">
    <citation type="journal article" date="2011" name="J. Bacteriol.">
        <title>Genome sequence of 'Pedosphaera parvula' Ellin514, an aerobic Verrucomicrobial isolate from pasture soil.</title>
        <authorList>
            <person name="Kant R."/>
            <person name="van Passel M.W."/>
            <person name="Sangwan P."/>
            <person name="Palva A."/>
            <person name="Lucas S."/>
            <person name="Copeland A."/>
            <person name="Lapidus A."/>
            <person name="Glavina Del Rio T."/>
            <person name="Dalin E."/>
            <person name="Tice H."/>
            <person name="Bruce D."/>
            <person name="Goodwin L."/>
            <person name="Pitluck S."/>
            <person name="Chertkov O."/>
            <person name="Larimer F.W."/>
            <person name="Land M.L."/>
            <person name="Hauser L."/>
            <person name="Brettin T.S."/>
            <person name="Detter J.C."/>
            <person name="Han S."/>
            <person name="de Vos W.M."/>
            <person name="Janssen P.H."/>
            <person name="Smidt H."/>
        </authorList>
    </citation>
    <scope>NUCLEOTIDE SEQUENCE [LARGE SCALE GENOMIC DNA]</scope>
    <source>
        <strain evidence="2 3">Ellin514</strain>
    </source>
</reference>
<keyword evidence="1" id="KW-1133">Transmembrane helix</keyword>
<dbReference type="EMBL" id="ABOX02000010">
    <property type="protein sequence ID" value="EEF61317.1"/>
    <property type="molecule type" value="Genomic_DNA"/>
</dbReference>
<sequence>MLAVCNSLFKLFCYYFASVVNLVLLLACKLQL</sequence>